<evidence type="ECO:0000313" key="2">
    <source>
        <dbReference type="Proteomes" id="UP000828390"/>
    </source>
</evidence>
<gene>
    <name evidence="1" type="ORF">DPMN_125355</name>
</gene>
<dbReference type="EMBL" id="JAIWYP010000005">
    <property type="protein sequence ID" value="KAH3823548.1"/>
    <property type="molecule type" value="Genomic_DNA"/>
</dbReference>
<sequence length="79" mass="9312">MLIGNFRRVRREFGHVVFRCMRADQHLKKRDVTLKEQYSGAVGYLRWLQALNGAARAAEFLFLEEGLQRVGIYGRRTRQ</sequence>
<proteinExistence type="predicted"/>
<keyword evidence="2" id="KW-1185">Reference proteome</keyword>
<evidence type="ECO:0000313" key="1">
    <source>
        <dbReference type="EMBL" id="KAH3823548.1"/>
    </source>
</evidence>
<dbReference type="AlphaFoldDB" id="A0A9D4JX37"/>
<reference evidence="1" key="2">
    <citation type="submission" date="2020-11" db="EMBL/GenBank/DDBJ databases">
        <authorList>
            <person name="McCartney M.A."/>
            <person name="Auch B."/>
            <person name="Kono T."/>
            <person name="Mallez S."/>
            <person name="Becker A."/>
            <person name="Gohl D.M."/>
            <person name="Silverstein K.A.T."/>
            <person name="Koren S."/>
            <person name="Bechman K.B."/>
            <person name="Herman A."/>
            <person name="Abrahante J.E."/>
            <person name="Garbe J."/>
        </authorList>
    </citation>
    <scope>NUCLEOTIDE SEQUENCE</scope>
    <source>
        <strain evidence="1">Duluth1</strain>
        <tissue evidence="1">Whole animal</tissue>
    </source>
</reference>
<protein>
    <submittedName>
        <fullName evidence="1">Uncharacterized protein</fullName>
    </submittedName>
</protein>
<dbReference type="Proteomes" id="UP000828390">
    <property type="component" value="Unassembled WGS sequence"/>
</dbReference>
<reference evidence="1" key="1">
    <citation type="journal article" date="2019" name="bioRxiv">
        <title>The Genome of the Zebra Mussel, Dreissena polymorpha: A Resource for Invasive Species Research.</title>
        <authorList>
            <person name="McCartney M.A."/>
            <person name="Auch B."/>
            <person name="Kono T."/>
            <person name="Mallez S."/>
            <person name="Zhang Y."/>
            <person name="Obille A."/>
            <person name="Becker A."/>
            <person name="Abrahante J.E."/>
            <person name="Garbe J."/>
            <person name="Badalamenti J.P."/>
            <person name="Herman A."/>
            <person name="Mangelson H."/>
            <person name="Liachko I."/>
            <person name="Sullivan S."/>
            <person name="Sone E.D."/>
            <person name="Koren S."/>
            <person name="Silverstein K.A.T."/>
            <person name="Beckman K.B."/>
            <person name="Gohl D.M."/>
        </authorList>
    </citation>
    <scope>NUCLEOTIDE SEQUENCE</scope>
    <source>
        <strain evidence="1">Duluth1</strain>
        <tissue evidence="1">Whole animal</tissue>
    </source>
</reference>
<name>A0A9D4JX37_DREPO</name>
<organism evidence="1 2">
    <name type="scientific">Dreissena polymorpha</name>
    <name type="common">Zebra mussel</name>
    <name type="synonym">Mytilus polymorpha</name>
    <dbReference type="NCBI Taxonomy" id="45954"/>
    <lineage>
        <taxon>Eukaryota</taxon>
        <taxon>Metazoa</taxon>
        <taxon>Spiralia</taxon>
        <taxon>Lophotrochozoa</taxon>
        <taxon>Mollusca</taxon>
        <taxon>Bivalvia</taxon>
        <taxon>Autobranchia</taxon>
        <taxon>Heteroconchia</taxon>
        <taxon>Euheterodonta</taxon>
        <taxon>Imparidentia</taxon>
        <taxon>Neoheterodontei</taxon>
        <taxon>Myida</taxon>
        <taxon>Dreissenoidea</taxon>
        <taxon>Dreissenidae</taxon>
        <taxon>Dreissena</taxon>
    </lineage>
</organism>
<accession>A0A9D4JX37</accession>
<comment type="caution">
    <text evidence="1">The sequence shown here is derived from an EMBL/GenBank/DDBJ whole genome shotgun (WGS) entry which is preliminary data.</text>
</comment>